<gene>
    <name evidence="4" type="ORF">GEMMAAP_18930</name>
</gene>
<evidence type="ECO:0000259" key="2">
    <source>
        <dbReference type="PROSITE" id="PS51192"/>
    </source>
</evidence>
<keyword evidence="4" id="KW-0547">Nucleotide-binding</keyword>
<dbReference type="OrthoDB" id="9804086at2"/>
<dbReference type="Proteomes" id="UP000076404">
    <property type="component" value="Chromosome"/>
</dbReference>
<dbReference type="STRING" id="1379270.GEMMAAP_18930"/>
<dbReference type="GO" id="GO:0006793">
    <property type="term" value="P:phosphorus metabolic process"/>
    <property type="evidence" value="ECO:0007669"/>
    <property type="project" value="UniProtKB-ARBA"/>
</dbReference>
<reference evidence="4 5" key="1">
    <citation type="journal article" date="2014" name="Proc. Natl. Acad. Sci. U.S.A.">
        <title>Functional type 2 photosynthetic reaction centers found in the rare bacterial phylum Gemmatimonadetes.</title>
        <authorList>
            <person name="Zeng Y."/>
            <person name="Feng F."/>
            <person name="Medova H."/>
            <person name="Dean J."/>
            <person name="Koblizek M."/>
        </authorList>
    </citation>
    <scope>NUCLEOTIDE SEQUENCE [LARGE SCALE GENOMIC DNA]</scope>
    <source>
        <strain evidence="4 5">AP64</strain>
    </source>
</reference>
<dbReference type="Pfam" id="PF04851">
    <property type="entry name" value="ResIII"/>
    <property type="match status" value="1"/>
</dbReference>
<evidence type="ECO:0000313" key="5">
    <source>
        <dbReference type="Proteomes" id="UP000076404"/>
    </source>
</evidence>
<dbReference type="Pfam" id="PF00271">
    <property type="entry name" value="Helicase_C"/>
    <property type="match status" value="1"/>
</dbReference>
<keyword evidence="4" id="KW-0347">Helicase</keyword>
<dbReference type="Gene3D" id="3.30.870.10">
    <property type="entry name" value="Endonuclease Chain A"/>
    <property type="match status" value="1"/>
</dbReference>
<dbReference type="eggNOG" id="COG1061">
    <property type="taxonomic scope" value="Bacteria"/>
</dbReference>
<evidence type="ECO:0000259" key="3">
    <source>
        <dbReference type="PROSITE" id="PS51194"/>
    </source>
</evidence>
<dbReference type="PROSITE" id="PS51194">
    <property type="entry name" value="HELICASE_CTER"/>
    <property type="match status" value="1"/>
</dbReference>
<dbReference type="Pfam" id="PF13091">
    <property type="entry name" value="PLDc_2"/>
    <property type="match status" value="1"/>
</dbReference>
<dbReference type="GO" id="GO:0016887">
    <property type="term" value="F:ATP hydrolysis activity"/>
    <property type="evidence" value="ECO:0007669"/>
    <property type="project" value="TreeGrafter"/>
</dbReference>
<protein>
    <submittedName>
        <fullName evidence="4">Helicase</fullName>
    </submittedName>
</protein>
<feature type="domain" description="PLD phosphodiesterase" evidence="1">
    <location>
        <begin position="213"/>
        <end position="244"/>
    </location>
</feature>
<dbReference type="SUPFAM" id="SSF52540">
    <property type="entry name" value="P-loop containing nucleoside triphosphate hydrolases"/>
    <property type="match status" value="1"/>
</dbReference>
<reference evidence="4 5" key="2">
    <citation type="journal article" date="2016" name="Environ. Microbiol. Rep.">
        <title>Metagenomic evidence for the presence of phototrophic Gemmatimonadetes bacteria in diverse environments.</title>
        <authorList>
            <person name="Zeng Y."/>
            <person name="Baumbach J."/>
            <person name="Barbosa E.G."/>
            <person name="Azevedo V."/>
            <person name="Zhang C."/>
            <person name="Koblizek M."/>
        </authorList>
    </citation>
    <scope>NUCLEOTIDE SEQUENCE [LARGE SCALE GENOMIC DNA]</scope>
    <source>
        <strain evidence="4 5">AP64</strain>
    </source>
</reference>
<dbReference type="PROSITE" id="PS50035">
    <property type="entry name" value="PLD"/>
    <property type="match status" value="1"/>
</dbReference>
<dbReference type="REBASE" id="142003">
    <property type="entry name" value="GphAP64ORF18930P"/>
</dbReference>
<organism evidence="4 5">
    <name type="scientific">Gemmatimonas phototrophica</name>
    <dbReference type="NCBI Taxonomy" id="1379270"/>
    <lineage>
        <taxon>Bacteria</taxon>
        <taxon>Pseudomonadati</taxon>
        <taxon>Gemmatimonadota</taxon>
        <taxon>Gemmatimonadia</taxon>
        <taxon>Gemmatimonadales</taxon>
        <taxon>Gemmatimonadaceae</taxon>
        <taxon>Gemmatimonas</taxon>
    </lineage>
</organism>
<dbReference type="Pfam" id="PF11907">
    <property type="entry name" value="DUF3427"/>
    <property type="match status" value="1"/>
</dbReference>
<feature type="domain" description="Helicase ATP-binding" evidence="2">
    <location>
        <begin position="323"/>
        <end position="477"/>
    </location>
</feature>
<dbReference type="InterPro" id="IPR001736">
    <property type="entry name" value="PLipase_D/transphosphatidylase"/>
</dbReference>
<dbReference type="InterPro" id="IPR006935">
    <property type="entry name" value="Helicase/UvrB_N"/>
</dbReference>
<dbReference type="Gene3D" id="3.40.50.300">
    <property type="entry name" value="P-loop containing nucleotide triphosphate hydrolases"/>
    <property type="match status" value="2"/>
</dbReference>
<evidence type="ECO:0000313" key="4">
    <source>
        <dbReference type="EMBL" id="AMW06294.1"/>
    </source>
</evidence>
<accession>A0A143BPC6</accession>
<dbReference type="CDD" id="cd18799">
    <property type="entry name" value="SF2_C_EcoAI-like"/>
    <property type="match status" value="1"/>
</dbReference>
<dbReference type="PROSITE" id="PS51192">
    <property type="entry name" value="HELICASE_ATP_BIND_1"/>
    <property type="match status" value="1"/>
</dbReference>
<dbReference type="GO" id="GO:0003677">
    <property type="term" value="F:DNA binding"/>
    <property type="evidence" value="ECO:0007669"/>
    <property type="project" value="InterPro"/>
</dbReference>
<dbReference type="PANTHER" id="PTHR47962:SF7">
    <property type="entry name" value="MITOCHONDRIAL ATP-DEPENDENT HELICASE IRC3-RELATED"/>
    <property type="match status" value="1"/>
</dbReference>
<dbReference type="PANTHER" id="PTHR47962">
    <property type="entry name" value="ATP-DEPENDENT HELICASE LHR-RELATED-RELATED"/>
    <property type="match status" value="1"/>
</dbReference>
<dbReference type="SUPFAM" id="SSF56024">
    <property type="entry name" value="Phospholipase D/nuclease"/>
    <property type="match status" value="1"/>
</dbReference>
<dbReference type="GO" id="GO:0004386">
    <property type="term" value="F:helicase activity"/>
    <property type="evidence" value="ECO:0007669"/>
    <property type="project" value="UniProtKB-KW"/>
</dbReference>
<keyword evidence="5" id="KW-1185">Reference proteome</keyword>
<feature type="domain" description="Helicase C-terminal" evidence="3">
    <location>
        <begin position="537"/>
        <end position="682"/>
    </location>
</feature>
<dbReference type="AlphaFoldDB" id="A0A143BPC6"/>
<dbReference type="InterPro" id="IPR027417">
    <property type="entry name" value="P-loop_NTPase"/>
</dbReference>
<name>A0A143BPC6_9BACT</name>
<dbReference type="eggNOG" id="COG3886">
    <property type="taxonomic scope" value="Bacteria"/>
</dbReference>
<dbReference type="KEGG" id="gph:GEMMAAP_18930"/>
<dbReference type="SMART" id="SM00490">
    <property type="entry name" value="HELICc"/>
    <property type="match status" value="1"/>
</dbReference>
<dbReference type="GO" id="GO:0005524">
    <property type="term" value="F:ATP binding"/>
    <property type="evidence" value="ECO:0007669"/>
    <property type="project" value="InterPro"/>
</dbReference>
<keyword evidence="4" id="KW-0067">ATP-binding</keyword>
<keyword evidence="4" id="KW-0378">Hydrolase</keyword>
<dbReference type="RefSeq" id="WP_026850987.1">
    <property type="nucleotide sequence ID" value="NZ_CP011454.1"/>
</dbReference>
<dbReference type="SMART" id="SM00487">
    <property type="entry name" value="DEXDc"/>
    <property type="match status" value="1"/>
</dbReference>
<dbReference type="InterPro" id="IPR052511">
    <property type="entry name" value="ATP-dep_Helicase"/>
</dbReference>
<dbReference type="EMBL" id="CP011454">
    <property type="protein sequence ID" value="AMW06294.1"/>
    <property type="molecule type" value="Genomic_DNA"/>
</dbReference>
<dbReference type="InterPro" id="IPR021835">
    <property type="entry name" value="DUF3427"/>
</dbReference>
<dbReference type="CDD" id="cd18032">
    <property type="entry name" value="DEXHc_RE_I_III_res"/>
    <property type="match status" value="1"/>
</dbReference>
<evidence type="ECO:0000259" key="1">
    <source>
        <dbReference type="PROSITE" id="PS50035"/>
    </source>
</evidence>
<proteinExistence type="predicted"/>
<sequence length="1030" mass="114637">MTRLTRGLHERLVTRLLERDLETLESHLSADRTALRDADAADRLALHLSRVVERAIDTLPEKERAALGADLTRRLIAELSREGALVEFAGEEPLTPPESLRAINAALPDGRPEQIPQPLIPLLDTTLLTNAPGEPNVGHQLLAEVASADRIDLVMAFIRRTGVRPLREVLKRHVEAGRGLRVLTTVYTGSTEADALEMLQDLGADVRVSYDTTGTRLHAKAWLFHRESGFSTAYVGSSNLTHSAQVSGLEWNVRVSGARNRGVIEKLSAVFESYWQQPDFEPYDRARFDSATNHERPALTLHLPPTEIRLEPFQERLLEQIALAREEGRHRNLLVSATGTGKTVMAAVDFARLRARLPRARLLFIAHRDEILSQAQATFAHALRDPSFGERWVSGERPSRWEHVFASIQSLNTNSLEQLDPAHFDVVIVDEFHHAAASSYERVLARIQPQQLLGLTATPERSDGLSILHWFDNRISAELRLWDAIDQHRLVPFSYFGVTDSLNLTDIPWTRGRGYDTTALTDVITSTDVWARQVLKQCAEYLGPLNKVRALGFCVSVQHAHYMARIFAEHGVSARAVDGTTPAAEREEALRALANGTVNVVFSVDLFNEGVDVPTVDTLLMLRPTDSPVLFVQQLGRGLRKAIGKSLCTVLDFVGQHRREFRFDHRLGALLGGSRKHIKQQVELGFPFLPAGCQMQLEPVAKERILASISQSMPTRRAERARELAALAAQRPDITLGEFLEEMGLELEEFYASPSDSWTGLRVAAGLPIGEPGPQENALRRAMGRLLHVDDHERLDAWRRWLSAPDSGDVEAATRAACLVRMLLAQVLESVADDAMSFAAGAQLLRDHPAVCAEIGELCDVLAQRVAHLSVPLDVFTEVPLRVHARYTRREILVASGESTDVKGSTWREGVRYADHLPADLFAFTLDKTAGQFSPTTRYRDYAISRELIHWESQSTTRAASPTGLRYQQHVERGSHVWLFARLNSEERAFTFLGPASYVSHAGEAPMGITWRLQHSLPGDLFQAFAAAVA</sequence>
<dbReference type="InterPro" id="IPR014001">
    <property type="entry name" value="Helicase_ATP-bd"/>
</dbReference>
<dbReference type="InterPro" id="IPR001650">
    <property type="entry name" value="Helicase_C-like"/>
</dbReference>
<dbReference type="InterPro" id="IPR025202">
    <property type="entry name" value="PLD-like_dom"/>
</dbReference>